<reference evidence="2 3" key="1">
    <citation type="submission" date="2020-01" db="EMBL/GenBank/DDBJ databases">
        <title>Paenibacillus soybeanensis sp. nov. isolated from the nodules of soybean (Glycine max(L.) Merr).</title>
        <authorList>
            <person name="Wang H."/>
        </authorList>
    </citation>
    <scope>NUCLEOTIDE SEQUENCE [LARGE SCALE GENOMIC DNA]</scope>
    <source>
        <strain evidence="2 3">T1</strain>
    </source>
</reference>
<gene>
    <name evidence="2" type="ORF">GT019_22905</name>
</gene>
<organism evidence="2 3">
    <name type="scientific">Paenibacillus glycinis</name>
    <dbReference type="NCBI Taxonomy" id="2697035"/>
    <lineage>
        <taxon>Bacteria</taxon>
        <taxon>Bacillati</taxon>
        <taxon>Bacillota</taxon>
        <taxon>Bacilli</taxon>
        <taxon>Bacillales</taxon>
        <taxon>Paenibacillaceae</taxon>
        <taxon>Paenibacillus</taxon>
    </lineage>
</organism>
<evidence type="ECO:0000313" key="2">
    <source>
        <dbReference type="EMBL" id="NBD26734.1"/>
    </source>
</evidence>
<sequence>MIRKLGTWFILLALIIQLVPASKIETAQAATGNFTFPSESDQIGSPRVTTDERVTLSGTINNVDPSSISYSVYQIIDPTDETKLGSVRENLTSNVSVSGFNVQIFNIQLFPGLNKITFKGTQGGGEVSNSIYVEYRNGPMLYDLTANLDGNNFPIEENGTTVVQSTTSRGRNTADISITGKAPNAQQVTIVVNGSSKTYSVNSSNDNSFAAAPITLQKGKNLVTIRIKNGTQVIETSRDIAFYNGSVTFYDVNINEMNNMTTLQSAALEYSPNFVVTTGNTLKVTGKVIVPNSVYDEVIDPTTTPPTKATLPHPDPTKPLASLKAALKKATDSAYTDLTSAISNATIVGSPAVTDKFFVYQYEINLGAITAGTLDTLYNLKLTARNEENAHLNLTPTEQGTDALYFTLHDKNKPFVSQINYLPGYKPESYQGIEGISLDGKNIYGLPIGIEVLVGNPAGADVVTVTGIADNYGHPATVPTKVALPAPGGTLASGQYAVRETSTVTKTVNGAPQVFTRVVLEFYKLPYEGTQTITVQVGNGNAASAKFTMLYGPYANFNTIFDGMTINDDSTLSPSERVNDIIHGKLGNFQGVLQNINNTSEINYNTSNNKPRTIYFYINNVAFPLRAVDSTDITKFVLDETTSIGTNVYTDALNALFNGENSIKFVFQSSKSYYEKVVTVNKVPTNLPVIPAPDTLGIFPFTFEDAITDPKPITNDPHFTKNGALYNTTEAFMNVYGTFDFIDLGKSPGEVISKMTSLMAPDGTTNHVPASDYILKIAGASLTTPITWKLTDPFQIVNGDTPMGMYPANASINGNLVVRYDVSKQSFEFLLKKQELNSDGSSSVYLFNVFNSGETGPKATYRLEVDPTVLPYKILRPYLPAEGIVNKNFVDVIINAKGADKVTINKVAADKFSYDADNNPINGIEYPNAYKATINGLKPGVNKISFTIESASDKVSNFIEVTYTPTNIPGAQFLNDMGTTNKVFDGAVSLTFPKGTALIRRDFNVPANLKDQVFTGHKLLFAIANPEDGVVDRREYDSPPPDFDLIMQNFGTRFRVSFPTRFSKSSPVYWIDAGLADDTTTPSYDPLKMGVDPYQYPGATGPGGTKIPTYDERPDDRELITSKRGTLALSFDPNIRNTAGTIVTVFRYDVENKFWVNMGGTVDTKKNTITVPFDQFGYYVVAKMTYSFSDVTNHPYARNYMEAIFSKGIMNAANFDDFGADMYTTRGEFTRMVVKALDIPLNYELSKPHFDDVPPIINQDALWDYSYIETAAREGIIRGTQPRTFEPTANLSRQDAAVFLARALNLKLETDPKKIDAALQKSFKDYSDIDYYAKASVLAIAKKLYIQGSPIDSKDPKKGYTFEPNSSLLRSDAAIITGKMLADLKRLPKLN</sequence>
<dbReference type="Pfam" id="PF00395">
    <property type="entry name" value="SLH"/>
    <property type="match status" value="2"/>
</dbReference>
<protein>
    <recommendedName>
        <fullName evidence="1">SLH domain-containing protein</fullName>
    </recommendedName>
</protein>
<proteinExistence type="predicted"/>
<name>A0ABW9XVS8_9BACL</name>
<keyword evidence="3" id="KW-1185">Reference proteome</keyword>
<dbReference type="InterPro" id="IPR001119">
    <property type="entry name" value="SLH_dom"/>
</dbReference>
<dbReference type="RefSeq" id="WP_161745754.1">
    <property type="nucleotide sequence ID" value="NZ_JAAAMV010000023.1"/>
</dbReference>
<evidence type="ECO:0000313" key="3">
    <source>
        <dbReference type="Proteomes" id="UP000665561"/>
    </source>
</evidence>
<feature type="domain" description="SLH" evidence="1">
    <location>
        <begin position="1320"/>
        <end position="1391"/>
    </location>
</feature>
<evidence type="ECO:0000259" key="1">
    <source>
        <dbReference type="PROSITE" id="PS51272"/>
    </source>
</evidence>
<accession>A0ABW9XVS8</accession>
<feature type="domain" description="SLH" evidence="1">
    <location>
        <begin position="1251"/>
        <end position="1314"/>
    </location>
</feature>
<comment type="caution">
    <text evidence="2">The sequence shown here is derived from an EMBL/GenBank/DDBJ whole genome shotgun (WGS) entry which is preliminary data.</text>
</comment>
<dbReference type="PROSITE" id="PS51272">
    <property type="entry name" value="SLH"/>
    <property type="match status" value="3"/>
</dbReference>
<dbReference type="Proteomes" id="UP000665561">
    <property type="component" value="Unassembled WGS sequence"/>
</dbReference>
<dbReference type="EMBL" id="JAAAMV010000023">
    <property type="protein sequence ID" value="NBD26734.1"/>
    <property type="molecule type" value="Genomic_DNA"/>
</dbReference>
<feature type="domain" description="SLH" evidence="1">
    <location>
        <begin position="1184"/>
        <end position="1247"/>
    </location>
</feature>